<dbReference type="Proteomes" id="UP000244913">
    <property type="component" value="Unassembled WGS sequence"/>
</dbReference>
<evidence type="ECO:0000313" key="5">
    <source>
        <dbReference type="EMBL" id="PVM82818.1"/>
    </source>
</evidence>
<dbReference type="GO" id="GO:0000160">
    <property type="term" value="P:phosphorelay signal transduction system"/>
    <property type="evidence" value="ECO:0007669"/>
    <property type="project" value="InterPro"/>
</dbReference>
<comment type="caution">
    <text evidence="5">The sequence shown here is derived from an EMBL/GenBank/DDBJ whole genome shotgun (WGS) entry which is preliminary data.</text>
</comment>
<feature type="modified residue" description="4-aspartylphosphate" evidence="2">
    <location>
        <position position="57"/>
    </location>
</feature>
<feature type="domain" description="Response regulatory" evidence="4">
    <location>
        <begin position="8"/>
        <end position="123"/>
    </location>
</feature>
<dbReference type="SMART" id="SM00448">
    <property type="entry name" value="REC"/>
    <property type="match status" value="1"/>
</dbReference>
<dbReference type="InterPro" id="IPR050595">
    <property type="entry name" value="Bact_response_regulator"/>
</dbReference>
<proteinExistence type="predicted"/>
<evidence type="ECO:0000259" key="4">
    <source>
        <dbReference type="PROSITE" id="PS50110"/>
    </source>
</evidence>
<dbReference type="CDD" id="cd17574">
    <property type="entry name" value="REC_OmpR"/>
    <property type="match status" value="1"/>
</dbReference>
<keyword evidence="1 2" id="KW-0597">Phosphoprotein</keyword>
<feature type="region of interest" description="Disordered" evidence="3">
    <location>
        <begin position="125"/>
        <end position="152"/>
    </location>
</feature>
<dbReference type="PANTHER" id="PTHR44591:SF3">
    <property type="entry name" value="RESPONSE REGULATORY DOMAIN-CONTAINING PROTEIN"/>
    <property type="match status" value="1"/>
</dbReference>
<evidence type="ECO:0000256" key="2">
    <source>
        <dbReference type="PROSITE-ProRule" id="PRU00169"/>
    </source>
</evidence>
<feature type="compositionally biased region" description="Pro residues" evidence="3">
    <location>
        <begin position="129"/>
        <end position="143"/>
    </location>
</feature>
<gene>
    <name evidence="5" type="ORF">DDF65_10820</name>
</gene>
<accession>A0A2T9JGL4</accession>
<dbReference type="AlphaFoldDB" id="A0A2T9JGL4"/>
<evidence type="ECO:0000256" key="3">
    <source>
        <dbReference type="SAM" id="MobiDB-lite"/>
    </source>
</evidence>
<reference evidence="5 6" key="1">
    <citation type="submission" date="2018-04" db="EMBL/GenBank/DDBJ databases">
        <title>The genome sequence of Caulobacter sp. 736.</title>
        <authorList>
            <person name="Gao J."/>
            <person name="Sun J."/>
        </authorList>
    </citation>
    <scope>NUCLEOTIDE SEQUENCE [LARGE SCALE GENOMIC DNA]</scope>
    <source>
        <strain evidence="5 6">736</strain>
    </source>
</reference>
<evidence type="ECO:0000313" key="6">
    <source>
        <dbReference type="Proteomes" id="UP000244913"/>
    </source>
</evidence>
<sequence length="152" mass="16474">MSPPMPHSVLVIDDDPLIRDFVDLVLSQSGHRVSAAPNGTIGLETLSHVRADLVLLDIQMPGMSGLEVLRLMRKHRRLRTPVMMITARGDIDTVKLALNEGANGYIVKPFTAADLSKRVNALLSHEPKVAPPPPAPVPAPAAPRQPDTFEID</sequence>
<dbReference type="InterPro" id="IPR001789">
    <property type="entry name" value="Sig_transdc_resp-reg_receiver"/>
</dbReference>
<dbReference type="Gene3D" id="3.40.50.2300">
    <property type="match status" value="1"/>
</dbReference>
<evidence type="ECO:0000256" key="1">
    <source>
        <dbReference type="ARBA" id="ARBA00022553"/>
    </source>
</evidence>
<organism evidence="5 6">
    <name type="scientific">Caulobacter radicis</name>
    <dbReference type="NCBI Taxonomy" id="2172650"/>
    <lineage>
        <taxon>Bacteria</taxon>
        <taxon>Pseudomonadati</taxon>
        <taxon>Pseudomonadota</taxon>
        <taxon>Alphaproteobacteria</taxon>
        <taxon>Caulobacterales</taxon>
        <taxon>Caulobacteraceae</taxon>
        <taxon>Caulobacter</taxon>
    </lineage>
</organism>
<dbReference type="Pfam" id="PF00072">
    <property type="entry name" value="Response_reg"/>
    <property type="match status" value="1"/>
</dbReference>
<dbReference type="PANTHER" id="PTHR44591">
    <property type="entry name" value="STRESS RESPONSE REGULATOR PROTEIN 1"/>
    <property type="match status" value="1"/>
</dbReference>
<dbReference type="PROSITE" id="PS50110">
    <property type="entry name" value="RESPONSE_REGULATORY"/>
    <property type="match status" value="1"/>
</dbReference>
<keyword evidence="6" id="KW-1185">Reference proteome</keyword>
<name>A0A2T9JGL4_9CAUL</name>
<dbReference type="EMBL" id="QDKP01000034">
    <property type="protein sequence ID" value="PVM82818.1"/>
    <property type="molecule type" value="Genomic_DNA"/>
</dbReference>
<protein>
    <recommendedName>
        <fullName evidence="4">Response regulatory domain-containing protein</fullName>
    </recommendedName>
</protein>
<dbReference type="InterPro" id="IPR011006">
    <property type="entry name" value="CheY-like_superfamily"/>
</dbReference>
<dbReference type="SUPFAM" id="SSF52172">
    <property type="entry name" value="CheY-like"/>
    <property type="match status" value="1"/>
</dbReference>